<evidence type="ECO:0000313" key="1">
    <source>
        <dbReference type="EMBL" id="MBW7462496.1"/>
    </source>
</evidence>
<reference evidence="1 2" key="1">
    <citation type="submission" date="2021-07" db="EMBL/GenBank/DDBJ databases">
        <title>Paenibacillus radiodurans sp. nov., isolated from the southeastern edge of Tengger Desert.</title>
        <authorList>
            <person name="Zhang G."/>
        </authorList>
    </citation>
    <scope>NUCLEOTIDE SEQUENCE [LARGE SCALE GENOMIC DNA]</scope>
    <source>
        <strain evidence="1 2">CCM 7311</strain>
    </source>
</reference>
<dbReference type="InterPro" id="IPR050583">
    <property type="entry name" value="Mycobacterial_A85_antigen"/>
</dbReference>
<organism evidence="1 2">
    <name type="scientific">Paenibacillus sepulcri</name>
    <dbReference type="NCBI Taxonomy" id="359917"/>
    <lineage>
        <taxon>Bacteria</taxon>
        <taxon>Bacillati</taxon>
        <taxon>Bacillota</taxon>
        <taxon>Bacilli</taxon>
        <taxon>Bacillales</taxon>
        <taxon>Paenibacillaceae</taxon>
        <taxon>Paenibacillus</taxon>
    </lineage>
</organism>
<dbReference type="EMBL" id="JAHZIK010004000">
    <property type="protein sequence ID" value="MBW7462496.1"/>
    <property type="molecule type" value="Genomic_DNA"/>
</dbReference>
<feature type="non-terminal residue" evidence="1">
    <location>
        <position position="93"/>
    </location>
</feature>
<dbReference type="Pfam" id="PF00756">
    <property type="entry name" value="Esterase"/>
    <property type="match status" value="1"/>
</dbReference>
<accession>A0ABS7CPD8</accession>
<protein>
    <submittedName>
        <fullName evidence="1">Prolyl oligopeptidase family serine peptidase</fullName>
    </submittedName>
</protein>
<evidence type="ECO:0000313" key="2">
    <source>
        <dbReference type="Proteomes" id="UP001519887"/>
    </source>
</evidence>
<dbReference type="InterPro" id="IPR000801">
    <property type="entry name" value="Esterase-like"/>
</dbReference>
<sequence>SEELPALARSFFPLSDRREDNFVAGLSMGGYGAFKLALSHPDRYAAAASLSGALDVTGFYKDRNKDLDLIYGSVEQLRDSPNDLFRLASDAAD</sequence>
<keyword evidence="2" id="KW-1185">Reference proteome</keyword>
<name>A0ABS7CPD8_9BACL</name>
<dbReference type="PANTHER" id="PTHR48098:SF1">
    <property type="entry name" value="DIACYLGLYCEROL ACYLTRANSFERASE_MYCOLYLTRANSFERASE AG85A"/>
    <property type="match status" value="1"/>
</dbReference>
<dbReference type="Proteomes" id="UP001519887">
    <property type="component" value="Unassembled WGS sequence"/>
</dbReference>
<feature type="non-terminal residue" evidence="1">
    <location>
        <position position="1"/>
    </location>
</feature>
<dbReference type="SUPFAM" id="SSF53474">
    <property type="entry name" value="alpha/beta-Hydrolases"/>
    <property type="match status" value="1"/>
</dbReference>
<dbReference type="PANTHER" id="PTHR48098">
    <property type="entry name" value="ENTEROCHELIN ESTERASE-RELATED"/>
    <property type="match status" value="1"/>
</dbReference>
<proteinExistence type="predicted"/>
<dbReference type="Gene3D" id="3.40.50.1820">
    <property type="entry name" value="alpha/beta hydrolase"/>
    <property type="match status" value="1"/>
</dbReference>
<comment type="caution">
    <text evidence="1">The sequence shown here is derived from an EMBL/GenBank/DDBJ whole genome shotgun (WGS) entry which is preliminary data.</text>
</comment>
<dbReference type="InterPro" id="IPR029058">
    <property type="entry name" value="AB_hydrolase_fold"/>
</dbReference>
<gene>
    <name evidence="1" type="ORF">K0U00_51440</name>
</gene>